<keyword evidence="4 12" id="KW-0132">Cell division</keyword>
<dbReference type="EMBL" id="JACSNV010000009">
    <property type="protein sequence ID" value="MBM6878099.1"/>
    <property type="molecule type" value="Genomic_DNA"/>
</dbReference>
<dbReference type="GO" id="GO:0008760">
    <property type="term" value="F:UDP-N-acetylglucosamine 1-carboxyvinyltransferase activity"/>
    <property type="evidence" value="ECO:0007669"/>
    <property type="project" value="UniProtKB-EC"/>
</dbReference>
<proteinExistence type="inferred from homology"/>
<evidence type="ECO:0000256" key="9">
    <source>
        <dbReference type="ARBA" id="ARBA00023316"/>
    </source>
</evidence>
<feature type="binding site" evidence="12">
    <location>
        <position position="305"/>
    </location>
    <ligand>
        <name>UDP-N-acetyl-alpha-D-glucosamine</name>
        <dbReference type="ChEBI" id="CHEBI:57705"/>
    </ligand>
</feature>
<evidence type="ECO:0000256" key="1">
    <source>
        <dbReference type="ARBA" id="ARBA00004496"/>
    </source>
</evidence>
<dbReference type="InterPro" id="IPR013792">
    <property type="entry name" value="RNA3'P_cycl/enolpyr_Trfase_a/b"/>
</dbReference>
<evidence type="ECO:0000313" key="15">
    <source>
        <dbReference type="Proteomes" id="UP000729290"/>
    </source>
</evidence>
<dbReference type="InterPro" id="IPR001986">
    <property type="entry name" value="Enolpyruvate_Tfrase_dom"/>
</dbReference>
<keyword evidence="3 12" id="KW-0963">Cytoplasm</keyword>
<dbReference type="InterPro" id="IPR050068">
    <property type="entry name" value="MurA_subfamily"/>
</dbReference>
<dbReference type="NCBIfam" id="TIGR01072">
    <property type="entry name" value="murA"/>
    <property type="match status" value="1"/>
</dbReference>
<comment type="pathway">
    <text evidence="2 12">Cell wall biogenesis; peptidoglycan biosynthesis.</text>
</comment>
<evidence type="ECO:0000256" key="8">
    <source>
        <dbReference type="ARBA" id="ARBA00023306"/>
    </source>
</evidence>
<evidence type="ECO:0000256" key="6">
    <source>
        <dbReference type="ARBA" id="ARBA00022960"/>
    </source>
</evidence>
<dbReference type="InterPro" id="IPR005750">
    <property type="entry name" value="UDP_GlcNAc_COvinyl_MurA"/>
</dbReference>
<dbReference type="PANTHER" id="PTHR43783:SF2">
    <property type="entry name" value="UDP-N-ACETYLGLUCOSAMINE 1-CARBOXYVINYLTRANSFERASE 2"/>
    <property type="match status" value="1"/>
</dbReference>
<evidence type="ECO:0000256" key="7">
    <source>
        <dbReference type="ARBA" id="ARBA00022984"/>
    </source>
</evidence>
<dbReference type="Proteomes" id="UP000729290">
    <property type="component" value="Unassembled WGS sequence"/>
</dbReference>
<evidence type="ECO:0000256" key="2">
    <source>
        <dbReference type="ARBA" id="ARBA00004752"/>
    </source>
</evidence>
<keyword evidence="15" id="KW-1185">Reference proteome</keyword>
<feature type="domain" description="Enolpyruvate transferase" evidence="13">
    <location>
        <begin position="6"/>
        <end position="405"/>
    </location>
</feature>
<keyword evidence="5 12" id="KW-0808">Transferase</keyword>
<dbReference type="Gene3D" id="3.65.10.10">
    <property type="entry name" value="Enolpyruvate transferase domain"/>
    <property type="match status" value="2"/>
</dbReference>
<feature type="active site" description="Proton donor" evidence="12">
    <location>
        <position position="117"/>
    </location>
</feature>
<organism evidence="14 15">
    <name type="scientific">Anaerotignum lactatifermentans</name>
    <dbReference type="NCBI Taxonomy" id="160404"/>
    <lineage>
        <taxon>Bacteria</taxon>
        <taxon>Bacillati</taxon>
        <taxon>Bacillota</taxon>
        <taxon>Clostridia</taxon>
        <taxon>Lachnospirales</taxon>
        <taxon>Anaerotignaceae</taxon>
        <taxon>Anaerotignum</taxon>
    </lineage>
</organism>
<feature type="binding site" evidence="12">
    <location>
        <position position="327"/>
    </location>
    <ligand>
        <name>UDP-N-acetyl-alpha-D-glucosamine</name>
        <dbReference type="ChEBI" id="CHEBI:57705"/>
    </ligand>
</feature>
<sequence length="418" mass="45060">MDKLIVQGRKRLVGEVSISGAKNAAVAVIPAAIMAEGVSVLENLPSIEDVRSLCHTIEKLGGKCTYQDEHTLQIDCGGGIDYRATFEEVQKIRASYYFLGALLARYKKAEVALPGGCNFGVRPIDLHLKGFRALGATVEEGNGMVRAYADRLIGTSIYMDQVSVGATINIMLAATMAEGVTTIENAAKEPHVVDTANYLNMMGANIKGAGTDVIRIRGVEKLHGAQYTIIPDQIEAGTYMIAAAITGGDVLVKNIIPKHMDSLTAKLDEMNVTIEEHDDSIRVTANRPLHGANVKTMSYPGFPTDLQPQIAALLSVCGGNSVITENVWENRYQYIDELRKLGAQVEIDGRIARIQGVDRLHGAKVSATDLRAGAAMILAALAAEGESEIDGVKYIDRGYEHVEHKFNALGAKITRVQV</sequence>
<feature type="modified residue" description="2-(S-cysteinyl)pyruvic acid O-phosphothioketal" evidence="12">
    <location>
        <position position="117"/>
    </location>
</feature>
<feature type="binding site" evidence="12">
    <location>
        <begin position="22"/>
        <end position="23"/>
    </location>
    <ligand>
        <name>phosphoenolpyruvate</name>
        <dbReference type="ChEBI" id="CHEBI:58702"/>
    </ligand>
</feature>
<accession>A0ABS2G9D9</accession>
<keyword evidence="6 12" id="KW-0133">Cell shape</keyword>
<evidence type="ECO:0000256" key="12">
    <source>
        <dbReference type="HAMAP-Rule" id="MF_00111"/>
    </source>
</evidence>
<protein>
    <recommendedName>
        <fullName evidence="12">UDP-N-acetylglucosamine 1-carboxyvinyltransferase</fullName>
        <ecNumber evidence="12">2.5.1.7</ecNumber>
    </recommendedName>
    <alternativeName>
        <fullName evidence="12">Enoylpyruvate transferase</fullName>
    </alternativeName>
    <alternativeName>
        <fullName evidence="12">UDP-N-acetylglucosamine enolpyruvyl transferase</fullName>
        <shortName evidence="12">EPT</shortName>
    </alternativeName>
</protein>
<keyword evidence="7 12" id="KW-0573">Peptidoglycan synthesis</keyword>
<keyword evidence="8 12" id="KW-0131">Cell cycle</keyword>
<feature type="binding site" evidence="12">
    <location>
        <position position="93"/>
    </location>
    <ligand>
        <name>UDP-N-acetyl-alpha-D-glucosamine</name>
        <dbReference type="ChEBI" id="CHEBI:57705"/>
    </ligand>
</feature>
<reference evidence="14 15" key="1">
    <citation type="journal article" date="2021" name="Sci. Rep.">
        <title>The distribution of antibiotic resistance genes in chicken gut microbiota commensals.</title>
        <authorList>
            <person name="Juricova H."/>
            <person name="Matiasovicova J."/>
            <person name="Kubasova T."/>
            <person name="Cejkova D."/>
            <person name="Rychlik I."/>
        </authorList>
    </citation>
    <scope>NUCLEOTIDE SEQUENCE [LARGE SCALE GENOMIC DNA]</scope>
    <source>
        <strain evidence="14 15">An431b</strain>
    </source>
</reference>
<evidence type="ECO:0000256" key="4">
    <source>
        <dbReference type="ARBA" id="ARBA00022618"/>
    </source>
</evidence>
<comment type="function">
    <text evidence="12">Cell wall formation. Adds enolpyruvyl to UDP-N-acetylglucosamine.</text>
</comment>
<evidence type="ECO:0000259" key="13">
    <source>
        <dbReference type="Pfam" id="PF00275"/>
    </source>
</evidence>
<gene>
    <name evidence="12" type="primary">murA</name>
    <name evidence="14" type="ORF">H9X83_07980</name>
</gene>
<comment type="catalytic activity">
    <reaction evidence="11 12">
        <text>phosphoenolpyruvate + UDP-N-acetyl-alpha-D-glucosamine = UDP-N-acetyl-3-O-(1-carboxyvinyl)-alpha-D-glucosamine + phosphate</text>
        <dbReference type="Rhea" id="RHEA:18681"/>
        <dbReference type="ChEBI" id="CHEBI:43474"/>
        <dbReference type="ChEBI" id="CHEBI:57705"/>
        <dbReference type="ChEBI" id="CHEBI:58702"/>
        <dbReference type="ChEBI" id="CHEBI:68483"/>
        <dbReference type="EC" id="2.5.1.7"/>
    </reaction>
</comment>
<keyword evidence="12" id="KW-0670">Pyruvate</keyword>
<comment type="caution">
    <text evidence="14">The sequence shown here is derived from an EMBL/GenBank/DDBJ whole genome shotgun (WGS) entry which is preliminary data.</text>
</comment>
<evidence type="ECO:0000256" key="10">
    <source>
        <dbReference type="ARBA" id="ARBA00038367"/>
    </source>
</evidence>
<dbReference type="CDD" id="cd01555">
    <property type="entry name" value="UdpNAET"/>
    <property type="match status" value="1"/>
</dbReference>
<evidence type="ECO:0000256" key="11">
    <source>
        <dbReference type="ARBA" id="ARBA00047527"/>
    </source>
</evidence>
<dbReference type="InterPro" id="IPR036968">
    <property type="entry name" value="Enolpyruvate_Tfrase_sf"/>
</dbReference>
<feature type="binding site" evidence="12">
    <location>
        <begin position="122"/>
        <end position="126"/>
    </location>
    <ligand>
        <name>UDP-N-acetyl-alpha-D-glucosamine</name>
        <dbReference type="ChEBI" id="CHEBI:57705"/>
    </ligand>
</feature>
<dbReference type="RefSeq" id="WP_205133692.1">
    <property type="nucleotide sequence ID" value="NZ_JACSNT010000008.1"/>
</dbReference>
<comment type="caution">
    <text evidence="12">Lacks conserved residue(s) required for the propagation of feature annotation.</text>
</comment>
<keyword evidence="9 12" id="KW-0961">Cell wall biogenesis/degradation</keyword>
<name>A0ABS2G9D9_9FIRM</name>
<comment type="similarity">
    <text evidence="10 12">Belongs to the EPSP synthase family. MurA subfamily.</text>
</comment>
<evidence type="ECO:0000256" key="5">
    <source>
        <dbReference type="ARBA" id="ARBA00022679"/>
    </source>
</evidence>
<dbReference type="EC" id="2.5.1.7" evidence="12"/>
<dbReference type="HAMAP" id="MF_00111">
    <property type="entry name" value="MurA"/>
    <property type="match status" value="1"/>
</dbReference>
<dbReference type="NCBIfam" id="NF006873">
    <property type="entry name" value="PRK09369.1"/>
    <property type="match status" value="1"/>
</dbReference>
<dbReference type="PANTHER" id="PTHR43783">
    <property type="entry name" value="UDP-N-ACETYLGLUCOSAMINE 1-CARBOXYVINYLTRANSFERASE"/>
    <property type="match status" value="1"/>
</dbReference>
<comment type="subcellular location">
    <subcellularLocation>
        <location evidence="1 12">Cytoplasm</location>
    </subcellularLocation>
</comment>
<evidence type="ECO:0000313" key="14">
    <source>
        <dbReference type="EMBL" id="MBM6878099.1"/>
    </source>
</evidence>
<evidence type="ECO:0000256" key="3">
    <source>
        <dbReference type="ARBA" id="ARBA00022490"/>
    </source>
</evidence>
<dbReference type="Pfam" id="PF00275">
    <property type="entry name" value="EPSP_synthase"/>
    <property type="match status" value="1"/>
</dbReference>
<dbReference type="SUPFAM" id="SSF55205">
    <property type="entry name" value="EPT/RTPC-like"/>
    <property type="match status" value="1"/>
</dbReference>
<dbReference type="NCBIfam" id="NF009470">
    <property type="entry name" value="PRK12830.1"/>
    <property type="match status" value="1"/>
</dbReference>